<keyword evidence="7" id="KW-1185">Reference proteome</keyword>
<feature type="transmembrane region" description="Helical" evidence="3">
    <location>
        <begin position="166"/>
        <end position="184"/>
    </location>
</feature>
<dbReference type="Gene3D" id="1.10.238.10">
    <property type="entry name" value="EF-hand"/>
    <property type="match status" value="1"/>
</dbReference>
<feature type="signal peptide" evidence="4">
    <location>
        <begin position="1"/>
        <end position="17"/>
    </location>
</feature>
<keyword evidence="3" id="KW-1133">Transmembrane helix</keyword>
<dbReference type="EMBL" id="CP054536">
    <property type="protein sequence ID" value="QSL65120.1"/>
    <property type="molecule type" value="Genomic_DNA"/>
</dbReference>
<name>A0A899FM99_9ASCO</name>
<dbReference type="InterPro" id="IPR002048">
    <property type="entry name" value="EF_hand_dom"/>
</dbReference>
<gene>
    <name evidence="6" type="ORF">MERGE_002425</name>
</gene>
<dbReference type="InterPro" id="IPR011992">
    <property type="entry name" value="EF-hand-dom_pair"/>
</dbReference>
<dbReference type="PROSITE" id="PS00018">
    <property type="entry name" value="EF_HAND_1"/>
    <property type="match status" value="1"/>
</dbReference>
<dbReference type="InterPro" id="IPR040250">
    <property type="entry name" value="Nucleobindin"/>
</dbReference>
<evidence type="ECO:0000256" key="1">
    <source>
        <dbReference type="ARBA" id="ARBA00022729"/>
    </source>
</evidence>
<dbReference type="AlphaFoldDB" id="A0A899FM99"/>
<keyword evidence="3" id="KW-0812">Transmembrane</keyword>
<feature type="chain" id="PRO_5034714183" description="EF-hand domain-containing protein" evidence="4">
    <location>
        <begin position="18"/>
        <end position="210"/>
    </location>
</feature>
<evidence type="ECO:0000259" key="5">
    <source>
        <dbReference type="PROSITE" id="PS50222"/>
    </source>
</evidence>
<reference evidence="6" key="1">
    <citation type="submission" date="2020-06" db="EMBL/GenBank/DDBJ databases">
        <title>Genomes of multiple members of Pneumocystis genus reveal paths to human pathogen Pneumocystis jirovecii.</title>
        <authorList>
            <person name="Cisse O.H."/>
            <person name="Ma L."/>
            <person name="Dekker J."/>
            <person name="Khil P."/>
            <person name="Jo J."/>
            <person name="Brenchley J."/>
            <person name="Blair R."/>
            <person name="Pahar B."/>
            <person name="Chabe M."/>
            <person name="Van Rompay K.A."/>
            <person name="Keesler R."/>
            <person name="Sukura A."/>
            <person name="Hirsch V."/>
            <person name="Kutty G."/>
            <person name="Liu Y."/>
            <person name="Peng L."/>
            <person name="Chen J."/>
            <person name="Song J."/>
            <person name="Weissenbacher-Lang C."/>
            <person name="Xu J."/>
            <person name="Upham N.S."/>
            <person name="Stajich J.E."/>
            <person name="Cuomo C.A."/>
            <person name="Cushion M.T."/>
            <person name="Kovacs J.A."/>
        </authorList>
    </citation>
    <scope>NUCLEOTIDE SEQUENCE</scope>
    <source>
        <strain evidence="6">2A</strain>
    </source>
</reference>
<keyword evidence="2" id="KW-0106">Calcium</keyword>
<dbReference type="InterPro" id="IPR018247">
    <property type="entry name" value="EF_Hand_1_Ca_BS"/>
</dbReference>
<dbReference type="PROSITE" id="PS50222">
    <property type="entry name" value="EF_HAND_2"/>
    <property type="match status" value="1"/>
</dbReference>
<evidence type="ECO:0000256" key="4">
    <source>
        <dbReference type="SAM" id="SignalP"/>
    </source>
</evidence>
<sequence length="210" mass="25201">MKRVVLVFIFMPIFSFSAPKNDENWMDHHMRNEHKIESYDLDSFFYLHDFNFNGYWNEEDFRQIYGLDSEDLSENEKIYLGKKLMSSIDKNKDGVVTLKEFKDFIYEGNMLPGYEKYKCHHNTKKISKKIDRLCIARHFFSSLYILMYYIMGGILFFGIQNKSTTICVFFGEICLTLSTCWISMSQSFLNNKLREHESNLLLHYPVFLWR</sequence>
<evidence type="ECO:0000256" key="2">
    <source>
        <dbReference type="ARBA" id="ARBA00022837"/>
    </source>
</evidence>
<dbReference type="SUPFAM" id="SSF47473">
    <property type="entry name" value="EF-hand"/>
    <property type="match status" value="1"/>
</dbReference>
<dbReference type="GO" id="GO:0005509">
    <property type="term" value="F:calcium ion binding"/>
    <property type="evidence" value="ECO:0007669"/>
    <property type="project" value="InterPro"/>
</dbReference>
<accession>A0A899FM99</accession>
<dbReference type="PANTHER" id="PTHR19237">
    <property type="entry name" value="NUCLEOBINDIN"/>
    <property type="match status" value="1"/>
</dbReference>
<keyword evidence="3" id="KW-0472">Membrane</keyword>
<feature type="transmembrane region" description="Helical" evidence="3">
    <location>
        <begin position="139"/>
        <end position="159"/>
    </location>
</feature>
<organism evidence="6 7">
    <name type="scientific">Pneumocystis wakefieldiae</name>
    <dbReference type="NCBI Taxonomy" id="38082"/>
    <lineage>
        <taxon>Eukaryota</taxon>
        <taxon>Fungi</taxon>
        <taxon>Dikarya</taxon>
        <taxon>Ascomycota</taxon>
        <taxon>Taphrinomycotina</taxon>
        <taxon>Pneumocystomycetes</taxon>
        <taxon>Pneumocystaceae</taxon>
        <taxon>Pneumocystis</taxon>
    </lineage>
</organism>
<dbReference type="GO" id="GO:0005793">
    <property type="term" value="C:endoplasmic reticulum-Golgi intermediate compartment"/>
    <property type="evidence" value="ECO:0007669"/>
    <property type="project" value="TreeGrafter"/>
</dbReference>
<dbReference type="Proteomes" id="UP000663699">
    <property type="component" value="Chromosome 5"/>
</dbReference>
<dbReference type="PANTHER" id="PTHR19237:SF20">
    <property type="entry name" value="NUCLEOBINDIN 1"/>
    <property type="match status" value="1"/>
</dbReference>
<evidence type="ECO:0000313" key="7">
    <source>
        <dbReference type="Proteomes" id="UP000663699"/>
    </source>
</evidence>
<protein>
    <recommendedName>
        <fullName evidence="5">EF-hand domain-containing protein</fullName>
    </recommendedName>
</protein>
<dbReference type="OrthoDB" id="289247at2759"/>
<evidence type="ECO:0000256" key="3">
    <source>
        <dbReference type="SAM" id="Phobius"/>
    </source>
</evidence>
<feature type="domain" description="EF-hand" evidence="5">
    <location>
        <begin position="82"/>
        <end position="111"/>
    </location>
</feature>
<proteinExistence type="predicted"/>
<keyword evidence="1 4" id="KW-0732">Signal</keyword>
<evidence type="ECO:0000313" key="6">
    <source>
        <dbReference type="EMBL" id="QSL65120.1"/>
    </source>
</evidence>